<gene>
    <name evidence="1" type="ORF">ACFQDD_02025</name>
</gene>
<dbReference type="Proteomes" id="UP001596274">
    <property type="component" value="Unassembled WGS sequence"/>
</dbReference>
<keyword evidence="2" id="KW-1185">Reference proteome</keyword>
<proteinExistence type="predicted"/>
<dbReference type="EMBL" id="JBHSWT010000043">
    <property type="protein sequence ID" value="MFC6770313.1"/>
    <property type="molecule type" value="Genomic_DNA"/>
</dbReference>
<protein>
    <submittedName>
        <fullName evidence="1">Uncharacterized protein</fullName>
    </submittedName>
</protein>
<organism evidence="1 2">
    <name type="scientific">Halorubrum pallidum</name>
    <dbReference type="NCBI Taxonomy" id="1526114"/>
    <lineage>
        <taxon>Archaea</taxon>
        <taxon>Methanobacteriati</taxon>
        <taxon>Methanobacteriota</taxon>
        <taxon>Stenosarchaea group</taxon>
        <taxon>Halobacteria</taxon>
        <taxon>Halobacteriales</taxon>
        <taxon>Haloferacaceae</taxon>
        <taxon>Halorubrum</taxon>
    </lineage>
</organism>
<evidence type="ECO:0000313" key="1">
    <source>
        <dbReference type="EMBL" id="MFC6770313.1"/>
    </source>
</evidence>
<comment type="caution">
    <text evidence="1">The sequence shown here is derived from an EMBL/GenBank/DDBJ whole genome shotgun (WGS) entry which is preliminary data.</text>
</comment>
<name>A0ABD5T475_9EURY</name>
<sequence>MASTQSEHTLPLEEKNIELRCGWCDLPRVDCSCDSPEYAEYARCGDCGIWKPLRELEVRNKPRTVLYRGCKGGCAA</sequence>
<reference evidence="1 2" key="1">
    <citation type="journal article" date="2019" name="Int. J. Syst. Evol. Microbiol.">
        <title>The Global Catalogue of Microorganisms (GCM) 10K type strain sequencing project: providing services to taxonomists for standard genome sequencing and annotation.</title>
        <authorList>
            <consortium name="The Broad Institute Genomics Platform"/>
            <consortium name="The Broad Institute Genome Sequencing Center for Infectious Disease"/>
            <person name="Wu L."/>
            <person name="Ma J."/>
        </authorList>
    </citation>
    <scope>NUCLEOTIDE SEQUENCE [LARGE SCALE GENOMIC DNA]</scope>
    <source>
        <strain evidence="1 2">PJ61</strain>
    </source>
</reference>
<accession>A0ABD5T475</accession>
<dbReference type="AlphaFoldDB" id="A0ABD5T475"/>
<evidence type="ECO:0000313" key="2">
    <source>
        <dbReference type="Proteomes" id="UP001596274"/>
    </source>
</evidence>